<dbReference type="AlphaFoldDB" id="A0A0F9S6W2"/>
<evidence type="ECO:0000256" key="1">
    <source>
        <dbReference type="SAM" id="Phobius"/>
    </source>
</evidence>
<gene>
    <name evidence="2" type="ORF">LCGC14_0556800</name>
</gene>
<reference evidence="2" key="1">
    <citation type="journal article" date="2015" name="Nature">
        <title>Complex archaea that bridge the gap between prokaryotes and eukaryotes.</title>
        <authorList>
            <person name="Spang A."/>
            <person name="Saw J.H."/>
            <person name="Jorgensen S.L."/>
            <person name="Zaremba-Niedzwiedzka K."/>
            <person name="Martijn J."/>
            <person name="Lind A.E."/>
            <person name="van Eijk R."/>
            <person name="Schleper C."/>
            <person name="Guy L."/>
            <person name="Ettema T.J."/>
        </authorList>
    </citation>
    <scope>NUCLEOTIDE SEQUENCE</scope>
</reference>
<feature type="transmembrane region" description="Helical" evidence="1">
    <location>
        <begin position="48"/>
        <end position="66"/>
    </location>
</feature>
<dbReference type="EMBL" id="LAZR01000780">
    <property type="protein sequence ID" value="KKN58022.1"/>
    <property type="molecule type" value="Genomic_DNA"/>
</dbReference>
<keyword evidence="1" id="KW-0812">Transmembrane</keyword>
<keyword evidence="1" id="KW-0472">Membrane</keyword>
<protein>
    <submittedName>
        <fullName evidence="2">Uncharacterized protein</fullName>
    </submittedName>
</protein>
<organism evidence="2">
    <name type="scientific">marine sediment metagenome</name>
    <dbReference type="NCBI Taxonomy" id="412755"/>
    <lineage>
        <taxon>unclassified sequences</taxon>
        <taxon>metagenomes</taxon>
        <taxon>ecological metagenomes</taxon>
    </lineage>
</organism>
<keyword evidence="1" id="KW-1133">Transmembrane helix</keyword>
<name>A0A0F9S6W2_9ZZZZ</name>
<proteinExistence type="predicted"/>
<sequence>MDKKQCVFCETIPRTGYKYCYRHRNMSPIVEAKSREEIKLTRWGFGKWLVRILLISLFTFGIFYLLK</sequence>
<comment type="caution">
    <text evidence="2">The sequence shown here is derived from an EMBL/GenBank/DDBJ whole genome shotgun (WGS) entry which is preliminary data.</text>
</comment>
<accession>A0A0F9S6W2</accession>
<evidence type="ECO:0000313" key="2">
    <source>
        <dbReference type="EMBL" id="KKN58022.1"/>
    </source>
</evidence>